<dbReference type="Pfam" id="PF00589">
    <property type="entry name" value="Phage_integrase"/>
    <property type="match status" value="1"/>
</dbReference>
<evidence type="ECO:0000313" key="4">
    <source>
        <dbReference type="EMBL" id="QND81013.1"/>
    </source>
</evidence>
<dbReference type="InterPro" id="IPR011010">
    <property type="entry name" value="DNA_brk_join_enz"/>
</dbReference>
<dbReference type="Proteomes" id="UP000515506">
    <property type="component" value="Chromosome"/>
</dbReference>
<feature type="domain" description="Tyr recombinase" evidence="3">
    <location>
        <begin position="162"/>
        <end position="355"/>
    </location>
</feature>
<dbReference type="SUPFAM" id="SSF47823">
    <property type="entry name" value="lambda integrase-like, N-terminal domain"/>
    <property type="match status" value="1"/>
</dbReference>
<dbReference type="PANTHER" id="PTHR34605:SF4">
    <property type="entry name" value="DNA ADENINE METHYLTRANSFERASE"/>
    <property type="match status" value="1"/>
</dbReference>
<evidence type="ECO:0000256" key="2">
    <source>
        <dbReference type="ARBA" id="ARBA00023172"/>
    </source>
</evidence>
<dbReference type="Gene3D" id="1.10.443.10">
    <property type="entry name" value="Intergrase catalytic core"/>
    <property type="match status" value="1"/>
</dbReference>
<dbReference type="PANTHER" id="PTHR34605">
    <property type="entry name" value="PHAGE_INTEGRASE DOMAIN-CONTAINING PROTEIN"/>
    <property type="match status" value="1"/>
</dbReference>
<dbReference type="InterPro" id="IPR052925">
    <property type="entry name" value="Phage_Integrase-like_Recomb"/>
</dbReference>
<evidence type="ECO:0000256" key="1">
    <source>
        <dbReference type="ARBA" id="ARBA00023125"/>
    </source>
</evidence>
<sequence>MKSNTLVPRPDDLPALAPDRLAAQAAEAVRELLAEAAAANTTRSYASALRYWAAWFQGRFGQPIALPVPEPAVVQFVVDHLARRGKTGLAWELPPALDAQLVAAGLKQKPGAFKLSTVVHRVAVLSAAHQAHKAANPCESPAVRQLLKRGRRASVKRGERPHKKTAITRPELEALLATCDGSLEGLRDAALLLFGFASGGRRRSEIAAADWQDLRRVGDGAFVYRLEHSKTQQAGPSASATPDKPVLGRAGAALDAWLRAASITEGPLFRRLWGARVGSGLSPKSVAAIVQRRAFLAGLNGDFAGHSLRSGFITEGGRQGIALPALMALTEHRSVAQAIGYFQAGEATHNPAATLLEGAPTPPTPASPQP</sequence>
<dbReference type="Gene3D" id="1.10.150.130">
    <property type="match status" value="1"/>
</dbReference>
<keyword evidence="1" id="KW-0238">DNA-binding</keyword>
<accession>A0ABX6RET4</accession>
<evidence type="ECO:0000313" key="5">
    <source>
        <dbReference type="Proteomes" id="UP000515506"/>
    </source>
</evidence>
<evidence type="ECO:0000259" key="3">
    <source>
        <dbReference type="PROSITE" id="PS51898"/>
    </source>
</evidence>
<protein>
    <submittedName>
        <fullName evidence="4">Site-specific integrase</fullName>
    </submittedName>
</protein>
<organism evidence="4 5">
    <name type="scientific">Pseudoxanthomonas mexicana</name>
    <dbReference type="NCBI Taxonomy" id="128785"/>
    <lineage>
        <taxon>Bacteria</taxon>
        <taxon>Pseudomonadati</taxon>
        <taxon>Pseudomonadota</taxon>
        <taxon>Gammaproteobacteria</taxon>
        <taxon>Lysobacterales</taxon>
        <taxon>Lysobacteraceae</taxon>
        <taxon>Pseudoxanthomonas</taxon>
    </lineage>
</organism>
<name>A0ABX6RET4_PSEMX</name>
<dbReference type="InterPro" id="IPR010998">
    <property type="entry name" value="Integrase_recombinase_N"/>
</dbReference>
<dbReference type="SUPFAM" id="SSF56349">
    <property type="entry name" value="DNA breaking-rejoining enzymes"/>
    <property type="match status" value="1"/>
</dbReference>
<keyword evidence="5" id="KW-1185">Reference proteome</keyword>
<keyword evidence="2" id="KW-0233">DNA recombination</keyword>
<dbReference type="RefSeq" id="WP_185896178.1">
    <property type="nucleotide sequence ID" value="NZ_CP060028.1"/>
</dbReference>
<dbReference type="InterPro" id="IPR013762">
    <property type="entry name" value="Integrase-like_cat_sf"/>
</dbReference>
<dbReference type="CDD" id="cd00799">
    <property type="entry name" value="INT_Cre_C"/>
    <property type="match status" value="1"/>
</dbReference>
<dbReference type="InterPro" id="IPR002104">
    <property type="entry name" value="Integrase_catalytic"/>
</dbReference>
<gene>
    <name evidence="4" type="ORF">H4W19_04275</name>
</gene>
<proteinExistence type="predicted"/>
<dbReference type="PROSITE" id="PS51898">
    <property type="entry name" value="TYR_RECOMBINASE"/>
    <property type="match status" value="1"/>
</dbReference>
<reference evidence="4 5" key="1">
    <citation type="submission" date="2020-08" db="EMBL/GenBank/DDBJ databases">
        <title>Streptomycin resistant and MDR strain, P. mexicana.</title>
        <authorList>
            <person name="Ganesh-kumar S."/>
            <person name="Zhe T."/>
            <person name="Yu Z."/>
            <person name="Min Y."/>
        </authorList>
    </citation>
    <scope>NUCLEOTIDE SEQUENCE [LARGE SCALE GENOMIC DNA]</scope>
    <source>
        <strain evidence="4 5">GTZY</strain>
    </source>
</reference>
<dbReference type="EMBL" id="CP060028">
    <property type="protein sequence ID" value="QND81013.1"/>
    <property type="molecule type" value="Genomic_DNA"/>
</dbReference>